<comment type="catalytic activity">
    <reaction evidence="11">
        <text>L-alpha-aminoacyl-L-arginine(out) = L-alpha-aminoacyl-L-arginine(in)</text>
        <dbReference type="Rhea" id="RHEA:79367"/>
        <dbReference type="ChEBI" id="CHEBI:229968"/>
    </reaction>
</comment>
<dbReference type="Proteomes" id="UP000285610">
    <property type="component" value="Unassembled WGS sequence"/>
</dbReference>
<protein>
    <recommendedName>
        <fullName evidence="22">Lysosomal dipeptide transporter MFSD1</fullName>
    </recommendedName>
    <alternativeName>
        <fullName evidence="23">Major facilitator superfamily domain-containing protein 1</fullName>
    </alternativeName>
</protein>
<comment type="caution">
    <text evidence="28">The sequence shown here is derived from an EMBL/GenBank/DDBJ whole genome shotgun (WGS) entry which is preliminary data.</text>
</comment>
<evidence type="ECO:0000259" key="27">
    <source>
        <dbReference type="PROSITE" id="PS50850"/>
    </source>
</evidence>
<keyword evidence="4" id="KW-0813">Transport</keyword>
<comment type="catalytic activity">
    <reaction evidence="10">
        <text>L-histidyl-glycine(out) = L-histidyl-glycine(in)</text>
        <dbReference type="Rhea" id="RHEA:79395"/>
        <dbReference type="ChEBI" id="CHEBI:229957"/>
    </reaction>
</comment>
<evidence type="ECO:0000256" key="25">
    <source>
        <dbReference type="ARBA" id="ARBA00046376"/>
    </source>
</evidence>
<comment type="subcellular location">
    <subcellularLocation>
        <location evidence="2">Cell membrane</location>
        <topology evidence="2">Multi-pass membrane protein</topology>
    </subcellularLocation>
    <subcellularLocation>
        <location evidence="1">Lysosome membrane</location>
        <topology evidence="1">Multi-pass membrane protein</topology>
    </subcellularLocation>
</comment>
<feature type="transmembrane region" description="Helical" evidence="26">
    <location>
        <begin position="81"/>
        <end position="98"/>
    </location>
</feature>
<dbReference type="Gene3D" id="1.20.1250.20">
    <property type="entry name" value="MFS general substrate transporter like domains"/>
    <property type="match status" value="2"/>
</dbReference>
<evidence type="ECO:0000256" key="19">
    <source>
        <dbReference type="ARBA" id="ARBA00044912"/>
    </source>
</evidence>
<comment type="catalytic activity">
    <reaction evidence="19">
        <text>L-histidyl-L-alpha-amino acid(out) = L-histidyl-L-alpha-amino acid(in)</text>
        <dbReference type="Rhea" id="RHEA:79379"/>
        <dbReference type="ChEBI" id="CHEBI:229964"/>
    </reaction>
</comment>
<feature type="transmembrane region" description="Helical" evidence="26">
    <location>
        <begin position="383"/>
        <end position="407"/>
    </location>
</feature>
<evidence type="ECO:0000313" key="29">
    <source>
        <dbReference type="Proteomes" id="UP000285610"/>
    </source>
</evidence>
<evidence type="ECO:0000256" key="6">
    <source>
        <dbReference type="ARBA" id="ARBA00022989"/>
    </source>
</evidence>
<evidence type="ECO:0000256" key="21">
    <source>
        <dbReference type="ARBA" id="ARBA00044924"/>
    </source>
</evidence>
<evidence type="ECO:0000256" key="16">
    <source>
        <dbReference type="ARBA" id="ARBA00044899"/>
    </source>
</evidence>
<feature type="transmembrane region" description="Helical" evidence="26">
    <location>
        <begin position="104"/>
        <end position="125"/>
    </location>
</feature>
<feature type="transmembrane region" description="Helical" evidence="26">
    <location>
        <begin position="223"/>
        <end position="245"/>
    </location>
</feature>
<evidence type="ECO:0000256" key="3">
    <source>
        <dbReference type="ARBA" id="ARBA00008335"/>
    </source>
</evidence>
<reference evidence="28 29" key="1">
    <citation type="submission" date="2018-08" db="EMBL/GenBank/DDBJ databases">
        <title>A genome reference for cultivated species of the human gut microbiota.</title>
        <authorList>
            <person name="Zou Y."/>
            <person name="Xue W."/>
            <person name="Luo G."/>
        </authorList>
    </citation>
    <scope>NUCLEOTIDE SEQUENCE [LARGE SCALE GENOMIC DNA]</scope>
    <source>
        <strain evidence="28 29">AF33-12</strain>
    </source>
</reference>
<comment type="catalytic activity">
    <reaction evidence="14">
        <text>L-alpha-aminoacyl-L-lysine(out) = L-alpha-aminoacyl-L-lysine(in)</text>
        <dbReference type="Rhea" id="RHEA:79383"/>
        <dbReference type="ChEBI" id="CHEBI:229966"/>
    </reaction>
</comment>
<dbReference type="PANTHER" id="PTHR23512">
    <property type="entry name" value="MAJOR FACILITATOR SUPERFAMILY DOMAIN-CONTAINING PROTEIN 1"/>
    <property type="match status" value="1"/>
</dbReference>
<evidence type="ECO:0000256" key="7">
    <source>
        <dbReference type="ARBA" id="ARBA00023136"/>
    </source>
</evidence>
<dbReference type="GO" id="GO:0005886">
    <property type="term" value="C:plasma membrane"/>
    <property type="evidence" value="ECO:0007669"/>
    <property type="project" value="UniProtKB-SubCell"/>
</dbReference>
<dbReference type="SUPFAM" id="SSF103473">
    <property type="entry name" value="MFS general substrate transporter"/>
    <property type="match status" value="1"/>
</dbReference>
<feature type="transmembrane region" description="Helical" evidence="26">
    <location>
        <begin position="290"/>
        <end position="308"/>
    </location>
</feature>
<dbReference type="InterPro" id="IPR011701">
    <property type="entry name" value="MFS"/>
</dbReference>
<dbReference type="PROSITE" id="PS50850">
    <property type="entry name" value="MFS"/>
    <property type="match status" value="1"/>
</dbReference>
<feature type="transmembrane region" description="Helical" evidence="26">
    <location>
        <begin position="344"/>
        <end position="363"/>
    </location>
</feature>
<comment type="catalytic activity">
    <reaction evidence="16">
        <text>L-arginyl-L-alpha-amino acid(out) = L-arginyl-L-alpha-amino acid(in)</text>
        <dbReference type="Rhea" id="RHEA:79371"/>
        <dbReference type="ChEBI" id="CHEBI:84315"/>
    </reaction>
</comment>
<evidence type="ECO:0000256" key="22">
    <source>
        <dbReference type="ARBA" id="ARBA00044985"/>
    </source>
</evidence>
<feature type="domain" description="Major facilitator superfamily (MFS) profile" evidence="27">
    <location>
        <begin position="8"/>
        <end position="414"/>
    </location>
</feature>
<dbReference type="InterPro" id="IPR052187">
    <property type="entry name" value="MFSD1"/>
</dbReference>
<evidence type="ECO:0000256" key="2">
    <source>
        <dbReference type="ARBA" id="ARBA00004651"/>
    </source>
</evidence>
<dbReference type="CDD" id="cd06174">
    <property type="entry name" value="MFS"/>
    <property type="match status" value="1"/>
</dbReference>
<evidence type="ECO:0000256" key="20">
    <source>
        <dbReference type="ARBA" id="ARBA00044919"/>
    </source>
</evidence>
<feature type="transmembrane region" description="Helical" evidence="26">
    <location>
        <begin position="12"/>
        <end position="31"/>
    </location>
</feature>
<evidence type="ECO:0000256" key="5">
    <source>
        <dbReference type="ARBA" id="ARBA00022692"/>
    </source>
</evidence>
<evidence type="ECO:0000256" key="15">
    <source>
        <dbReference type="ARBA" id="ARBA00044898"/>
    </source>
</evidence>
<evidence type="ECO:0000256" key="23">
    <source>
        <dbReference type="ARBA" id="ARBA00045018"/>
    </source>
</evidence>
<accession>A0A415SE33</accession>
<proteinExistence type="inferred from homology"/>
<evidence type="ECO:0000256" key="11">
    <source>
        <dbReference type="ARBA" id="ARBA00044881"/>
    </source>
</evidence>
<dbReference type="InterPro" id="IPR020846">
    <property type="entry name" value="MFS_dom"/>
</dbReference>
<comment type="subunit">
    <text evidence="25">Homodimer. Interacts with lysosomal protein GLMP (via lumenal domain); the interaction starts while both proteins are still in the endoplasmic reticulum and is required for stabilization of MFSD1 in lysosomes but has no direct effect on its targeting to lysosomes or transporter activity.</text>
</comment>
<evidence type="ECO:0000256" key="17">
    <source>
        <dbReference type="ARBA" id="ARBA00044900"/>
    </source>
</evidence>
<keyword evidence="7 26" id="KW-0472">Membrane</keyword>
<comment type="catalytic activity">
    <reaction evidence="9">
        <text>L-lysyl-L-alanine(out) = L-lysyl-L-alanine(in)</text>
        <dbReference type="Rhea" id="RHEA:79399"/>
        <dbReference type="ChEBI" id="CHEBI:229954"/>
    </reaction>
</comment>
<keyword evidence="5 26" id="KW-0812">Transmembrane</keyword>
<evidence type="ECO:0000256" key="18">
    <source>
        <dbReference type="ARBA" id="ARBA00044903"/>
    </source>
</evidence>
<dbReference type="RefSeq" id="WP_118444103.1">
    <property type="nucleotide sequence ID" value="NZ_JBCPGC010000002.1"/>
</dbReference>
<comment type="catalytic activity">
    <reaction evidence="17">
        <text>L-lysyl-L-lysine(out) = L-lysyl-L-lysine(in)</text>
        <dbReference type="Rhea" id="RHEA:79403"/>
        <dbReference type="ChEBI" id="CHEBI:229956"/>
    </reaction>
</comment>
<keyword evidence="8" id="KW-0458">Lysosome</keyword>
<evidence type="ECO:0000256" key="26">
    <source>
        <dbReference type="SAM" id="Phobius"/>
    </source>
</evidence>
<feature type="transmembrane region" description="Helical" evidence="26">
    <location>
        <begin position="51"/>
        <end position="69"/>
    </location>
</feature>
<evidence type="ECO:0000256" key="1">
    <source>
        <dbReference type="ARBA" id="ARBA00004155"/>
    </source>
</evidence>
<dbReference type="AlphaFoldDB" id="A0A415SE33"/>
<comment type="catalytic activity">
    <reaction evidence="15">
        <text>L-aspartyl-L-lysine(out) = L-aspartyl-L-lysine(in)</text>
        <dbReference type="Rhea" id="RHEA:79411"/>
        <dbReference type="ChEBI" id="CHEBI:229953"/>
    </reaction>
</comment>
<dbReference type="PANTHER" id="PTHR23512:SF3">
    <property type="entry name" value="MAJOR FACILITATOR SUPERFAMILY DOMAIN-CONTAINING PROTEIN 1"/>
    <property type="match status" value="1"/>
</dbReference>
<evidence type="ECO:0000256" key="13">
    <source>
        <dbReference type="ARBA" id="ARBA00044891"/>
    </source>
</evidence>
<evidence type="ECO:0000256" key="14">
    <source>
        <dbReference type="ARBA" id="ARBA00044893"/>
    </source>
</evidence>
<evidence type="ECO:0000256" key="12">
    <source>
        <dbReference type="ARBA" id="ARBA00044884"/>
    </source>
</evidence>
<evidence type="ECO:0000256" key="9">
    <source>
        <dbReference type="ARBA" id="ARBA00044876"/>
    </source>
</evidence>
<dbReference type="EMBL" id="QRQE01000002">
    <property type="protein sequence ID" value="RHM81425.1"/>
    <property type="molecule type" value="Genomic_DNA"/>
</dbReference>
<evidence type="ECO:0000313" key="28">
    <source>
        <dbReference type="EMBL" id="RHM81425.1"/>
    </source>
</evidence>
<comment type="similarity">
    <text evidence="3">Belongs to the major facilitator superfamily.</text>
</comment>
<name>A0A415SE33_MEDGN</name>
<comment type="catalytic activity">
    <reaction evidence="21">
        <text>L-lysyl-glycine(out) = L-lysyl-glycine(in)</text>
        <dbReference type="Rhea" id="RHEA:79407"/>
        <dbReference type="ChEBI" id="CHEBI:191202"/>
    </reaction>
</comment>
<comment type="catalytic activity">
    <reaction evidence="13">
        <text>L-lysyl-L-alpha-amino acid(out) = L-lysyl-L-alpha-amino acid(in)</text>
        <dbReference type="Rhea" id="RHEA:79387"/>
        <dbReference type="ChEBI" id="CHEBI:229965"/>
    </reaction>
</comment>
<dbReference type="InterPro" id="IPR036259">
    <property type="entry name" value="MFS_trans_sf"/>
</dbReference>
<evidence type="ECO:0000256" key="8">
    <source>
        <dbReference type="ARBA" id="ARBA00023228"/>
    </source>
</evidence>
<comment type="function">
    <text evidence="24">Lysosomal dipeptide uniporter that selectively exports lysine, arginine or histidine-containing dipeptides with a net positive charge from the lysosome lumen into the cytosol. Could play a role in a specific type of protein O-glycosylation indirectly regulating macrophages migration and tissue invasion. Also essential for liver homeostasis.</text>
</comment>
<evidence type="ECO:0000256" key="10">
    <source>
        <dbReference type="ARBA" id="ARBA00044878"/>
    </source>
</evidence>
<comment type="catalytic activity">
    <reaction evidence="12">
        <text>L-alpha-aminoacyl-L-histidine(out) = L-alpha-aminoacyl-L-histidine(in)</text>
        <dbReference type="Rhea" id="RHEA:79375"/>
        <dbReference type="ChEBI" id="CHEBI:229967"/>
    </reaction>
</comment>
<evidence type="ECO:0000256" key="4">
    <source>
        <dbReference type="ARBA" id="ARBA00022448"/>
    </source>
</evidence>
<keyword evidence="6 26" id="KW-1133">Transmembrane helix</keyword>
<sequence length="419" mass="45312">MSAQKSKLTFKALIQFIVLGIGAYIIYQPIYEKNTYYEAFIQGFNITNTQFATMFSAFSIVSLIAYFPGGIIADKFSPRKLLTFSFISTALLALWESTFPSYEVGIFIFGAMGATTTLTFWAALVKATRQFGKAMAGESKALGFQEGVRNVGKMLIATVAVWLFSRFAAIEDGLVAVLRYDAVITLACGVASWFVFSDDSEEESAVYKESLIKQLAQCLKNPAVWVVSLIVLGTYSMSANLSGYVTKIGTSKFSLSVQMAAVAVMISTYMQPVGSFIGGWLGDKMGATKALALSTLGLMCTTAVVLFLPKSPAMAIPFILTYLVFTGFRGAARGQYYGPLREAGVPMVLSGTATGLIATIGYSGDTFLPIISGKLLDTMYATAAMETFIVILLAFGAFSLVMTFVMFKIIKSRKASEEK</sequence>
<organism evidence="28 29">
    <name type="scientific">Mediterraneibacter gnavus</name>
    <name type="common">Ruminococcus gnavus</name>
    <dbReference type="NCBI Taxonomy" id="33038"/>
    <lineage>
        <taxon>Bacteria</taxon>
        <taxon>Bacillati</taxon>
        <taxon>Bacillota</taxon>
        <taxon>Clostridia</taxon>
        <taxon>Lachnospirales</taxon>
        <taxon>Lachnospiraceae</taxon>
        <taxon>Mediterraneibacter</taxon>
    </lineage>
</organism>
<feature type="transmembrane region" description="Helical" evidence="26">
    <location>
        <begin position="314"/>
        <end position="332"/>
    </location>
</feature>
<evidence type="ECO:0000256" key="24">
    <source>
        <dbReference type="ARBA" id="ARBA00045709"/>
    </source>
</evidence>
<comment type="catalytic activity">
    <reaction evidence="20">
        <text>L-alanyl-L-lysine(out) = L-alanyl-L-lysine(in)</text>
        <dbReference type="Rhea" id="RHEA:79415"/>
        <dbReference type="ChEBI" id="CHEBI:192470"/>
    </reaction>
</comment>
<dbReference type="GO" id="GO:0005765">
    <property type="term" value="C:lysosomal membrane"/>
    <property type="evidence" value="ECO:0007669"/>
    <property type="project" value="UniProtKB-SubCell"/>
</dbReference>
<dbReference type="GO" id="GO:0022857">
    <property type="term" value="F:transmembrane transporter activity"/>
    <property type="evidence" value="ECO:0007669"/>
    <property type="project" value="InterPro"/>
</dbReference>
<gene>
    <name evidence="28" type="ORF">DWZ50_01110</name>
</gene>
<feature type="transmembrane region" description="Helical" evidence="26">
    <location>
        <begin position="257"/>
        <end position="278"/>
    </location>
</feature>
<comment type="catalytic activity">
    <reaction evidence="18">
        <text>L-arginyl-glycine(out) = L-arginyl-glycine(in)</text>
        <dbReference type="Rhea" id="RHEA:79391"/>
        <dbReference type="ChEBI" id="CHEBI:229955"/>
    </reaction>
</comment>
<dbReference type="Pfam" id="PF07690">
    <property type="entry name" value="MFS_1"/>
    <property type="match status" value="1"/>
</dbReference>